<dbReference type="PANTHER" id="PTHR37296">
    <property type="entry name" value="CONSERVED VIRULENCE FACTOR B"/>
    <property type="match status" value="1"/>
</dbReference>
<dbReference type="InterPro" id="IPR040764">
    <property type="entry name" value="CvfB_WH"/>
</dbReference>
<dbReference type="InterPro" id="IPR048588">
    <property type="entry name" value="CvfB_S1_2nd"/>
</dbReference>
<accession>A0A8J4H564</accession>
<gene>
    <name evidence="3" type="primary">yitL</name>
    <name evidence="3" type="ORF">XYCOK13_25560</name>
</gene>
<dbReference type="PANTHER" id="PTHR37296:SF1">
    <property type="entry name" value="CONSERVED VIRULENCE FACTOR B"/>
    <property type="match status" value="1"/>
</dbReference>
<name>A0A8J4H564_9BACL</name>
<comment type="caution">
    <text evidence="3">The sequence shown here is derived from an EMBL/GenBank/DDBJ whole genome shotgun (WGS) entry which is preliminary data.</text>
</comment>
<dbReference type="EMBL" id="BOVK01000032">
    <property type="protein sequence ID" value="GIQ69732.1"/>
    <property type="molecule type" value="Genomic_DNA"/>
</dbReference>
<dbReference type="Proteomes" id="UP000677918">
    <property type="component" value="Unassembled WGS sequence"/>
</dbReference>
<dbReference type="Gene3D" id="2.40.50.140">
    <property type="entry name" value="Nucleic acid-binding proteins"/>
    <property type="match status" value="2"/>
</dbReference>
<dbReference type="InterPro" id="IPR048587">
    <property type="entry name" value="CvfB_S1_3rd"/>
</dbReference>
<dbReference type="InterPro" id="IPR039566">
    <property type="entry name" value="CvfB_S1_st"/>
</dbReference>
<feature type="domain" description="S1 motif" evidence="2">
    <location>
        <begin position="145"/>
        <end position="210"/>
    </location>
</feature>
<reference evidence="3" key="1">
    <citation type="submission" date="2021-04" db="EMBL/GenBank/DDBJ databases">
        <title>Draft genome sequence of Xylanibacillus composti strain K13.</title>
        <authorList>
            <person name="Uke A."/>
            <person name="Chhe C."/>
            <person name="Baramee S."/>
            <person name="Kosugi A."/>
        </authorList>
    </citation>
    <scope>NUCLEOTIDE SEQUENCE</scope>
    <source>
        <strain evidence="3">K13</strain>
    </source>
</reference>
<comment type="similarity">
    <text evidence="1">Belongs to the CvfB family.</text>
</comment>
<dbReference type="AlphaFoldDB" id="A0A8J4H564"/>
<evidence type="ECO:0000313" key="3">
    <source>
        <dbReference type="EMBL" id="GIQ69732.1"/>
    </source>
</evidence>
<dbReference type="InterPro" id="IPR012340">
    <property type="entry name" value="NA-bd_OB-fold"/>
</dbReference>
<dbReference type="InterPro" id="IPR014464">
    <property type="entry name" value="CvfB_fam"/>
</dbReference>
<dbReference type="GO" id="GO:0003676">
    <property type="term" value="F:nucleic acid binding"/>
    <property type="evidence" value="ECO:0007669"/>
    <property type="project" value="InterPro"/>
</dbReference>
<evidence type="ECO:0000256" key="1">
    <source>
        <dbReference type="PIRNR" id="PIRNR012524"/>
    </source>
</evidence>
<dbReference type="Pfam" id="PF17783">
    <property type="entry name" value="WHD_CvfB"/>
    <property type="match status" value="1"/>
</dbReference>
<sequence>MIVAREVPPIGYFLTLPDVPDVLLHYSEALGEVKTGERVEVFLFHDSEDRLAATMRQPYIEEGKVSRLQVADIHPRLGCFLDMGLSRHLLLPVRELPELRELWPQVGDHVFIVPSHDKQGRLLAKAAGEEELAPLMLRAPEDWKNRTLKATVYKPLQIGDFAVVDAGVLGFGAFGFVHESERTRKLRMGEEAEFRVIFVRDDGRVNLSMRPLKQESRSEDAEKLLAVLRERPNGAMPYSDETPADIIQKRFGISKSAFKRALGKLLKDGIVIQEGSWTKLKHHAPAEREE</sequence>
<dbReference type="Pfam" id="PF21543">
    <property type="entry name" value="CvfB_2nd"/>
    <property type="match status" value="1"/>
</dbReference>
<dbReference type="PROSITE" id="PS50126">
    <property type="entry name" value="S1"/>
    <property type="match status" value="1"/>
</dbReference>
<dbReference type="InterPro" id="IPR003029">
    <property type="entry name" value="S1_domain"/>
</dbReference>
<protein>
    <recommendedName>
        <fullName evidence="2">S1 motif domain-containing protein</fullName>
    </recommendedName>
</protein>
<dbReference type="InterPro" id="IPR036388">
    <property type="entry name" value="WH-like_DNA-bd_sf"/>
</dbReference>
<evidence type="ECO:0000259" key="2">
    <source>
        <dbReference type="PROSITE" id="PS50126"/>
    </source>
</evidence>
<evidence type="ECO:0000313" key="4">
    <source>
        <dbReference type="Proteomes" id="UP000677918"/>
    </source>
</evidence>
<keyword evidence="4" id="KW-1185">Reference proteome</keyword>
<dbReference type="Pfam" id="PF13509">
    <property type="entry name" value="S1_2"/>
    <property type="match status" value="1"/>
</dbReference>
<organism evidence="3 4">
    <name type="scientific">Xylanibacillus composti</name>
    <dbReference type="NCBI Taxonomy" id="1572762"/>
    <lineage>
        <taxon>Bacteria</taxon>
        <taxon>Bacillati</taxon>
        <taxon>Bacillota</taxon>
        <taxon>Bacilli</taxon>
        <taxon>Bacillales</taxon>
        <taxon>Paenibacillaceae</taxon>
        <taxon>Xylanibacillus</taxon>
    </lineage>
</organism>
<dbReference type="Gene3D" id="1.10.10.10">
    <property type="entry name" value="Winged helix-like DNA-binding domain superfamily/Winged helix DNA-binding domain"/>
    <property type="match status" value="1"/>
</dbReference>
<dbReference type="Pfam" id="PF21191">
    <property type="entry name" value="CvfB_1st"/>
    <property type="match status" value="1"/>
</dbReference>
<proteinExistence type="inferred from homology"/>
<dbReference type="PIRSF" id="PIRSF012524">
    <property type="entry name" value="YitL_S1"/>
    <property type="match status" value="1"/>
</dbReference>